<reference evidence="3 4" key="1">
    <citation type="submission" date="2015-02" db="EMBL/GenBank/DDBJ databases">
        <title>Draft Genome Sequences of Two Closely-Related Aflatoxigenic Aspergillus Species Obtained from the Cote d'Ivoire.</title>
        <authorList>
            <person name="Moore G.G."/>
            <person name="Beltz S.B."/>
            <person name="Mack B.M."/>
        </authorList>
    </citation>
    <scope>NUCLEOTIDE SEQUENCE [LARGE SCALE GENOMIC DNA]</scope>
    <source>
        <strain evidence="3 4">SRRC1468</strain>
    </source>
</reference>
<dbReference type="EMBL" id="JZBS01003128">
    <property type="protein sequence ID" value="KKK16008.1"/>
    <property type="molecule type" value="Genomic_DNA"/>
</dbReference>
<feature type="compositionally biased region" description="Acidic residues" evidence="1">
    <location>
        <begin position="555"/>
        <end position="564"/>
    </location>
</feature>
<evidence type="ECO:0000313" key="4">
    <source>
        <dbReference type="Proteomes" id="UP000034291"/>
    </source>
</evidence>
<feature type="compositionally biased region" description="Polar residues" evidence="1">
    <location>
        <begin position="492"/>
        <end position="501"/>
    </location>
</feature>
<comment type="caution">
    <text evidence="3">The sequence shown here is derived from an EMBL/GenBank/DDBJ whole genome shotgun (WGS) entry which is preliminary data.</text>
</comment>
<feature type="compositionally biased region" description="Polar residues" evidence="1">
    <location>
        <begin position="894"/>
        <end position="903"/>
    </location>
</feature>
<feature type="compositionally biased region" description="Low complexity" evidence="1">
    <location>
        <begin position="83"/>
        <end position="98"/>
    </location>
</feature>
<dbReference type="Proteomes" id="UP000034291">
    <property type="component" value="Unassembled WGS sequence"/>
</dbReference>
<protein>
    <recommendedName>
        <fullName evidence="2">BRCT domain-containing protein</fullName>
    </recommendedName>
</protein>
<feature type="compositionally biased region" description="Low complexity" evidence="1">
    <location>
        <begin position="460"/>
        <end position="471"/>
    </location>
</feature>
<proteinExistence type="predicted"/>
<dbReference type="PANTHER" id="PTHR14625">
    <property type="entry name" value="MICROCEPHALIN"/>
    <property type="match status" value="1"/>
</dbReference>
<dbReference type="InterPro" id="IPR001357">
    <property type="entry name" value="BRCT_dom"/>
</dbReference>
<feature type="compositionally biased region" description="Polar residues" evidence="1">
    <location>
        <begin position="1011"/>
        <end position="1026"/>
    </location>
</feature>
<feature type="compositionally biased region" description="Basic and acidic residues" evidence="1">
    <location>
        <begin position="1325"/>
        <end position="1349"/>
    </location>
</feature>
<dbReference type="PROSITE" id="PS50172">
    <property type="entry name" value="BRCT"/>
    <property type="match status" value="1"/>
</dbReference>
<evidence type="ECO:0000256" key="1">
    <source>
        <dbReference type="SAM" id="MobiDB-lite"/>
    </source>
</evidence>
<keyword evidence="4" id="KW-1185">Reference proteome</keyword>
<dbReference type="InterPro" id="IPR022047">
    <property type="entry name" value="Microcephalin-like"/>
</dbReference>
<feature type="compositionally biased region" description="Polar residues" evidence="1">
    <location>
        <begin position="398"/>
        <end position="411"/>
    </location>
</feature>
<feature type="region of interest" description="Disordered" evidence="1">
    <location>
        <begin position="1318"/>
        <end position="1352"/>
    </location>
</feature>
<dbReference type="Gene3D" id="3.40.50.10190">
    <property type="entry name" value="BRCT domain"/>
    <property type="match status" value="1"/>
</dbReference>
<feature type="region of interest" description="Disordered" evidence="1">
    <location>
        <begin position="835"/>
        <end position="1154"/>
    </location>
</feature>
<dbReference type="PANTHER" id="PTHR14625:SF3">
    <property type="entry name" value="MICROCEPHALIN"/>
    <property type="match status" value="1"/>
</dbReference>
<evidence type="ECO:0000259" key="2">
    <source>
        <dbReference type="PROSITE" id="PS50172"/>
    </source>
</evidence>
<feature type="compositionally biased region" description="Acidic residues" evidence="1">
    <location>
        <begin position="511"/>
        <end position="522"/>
    </location>
</feature>
<dbReference type="GO" id="GO:0000278">
    <property type="term" value="P:mitotic cell cycle"/>
    <property type="evidence" value="ECO:0007669"/>
    <property type="project" value="TreeGrafter"/>
</dbReference>
<dbReference type="InterPro" id="IPR036420">
    <property type="entry name" value="BRCT_dom_sf"/>
</dbReference>
<dbReference type="CDD" id="cd17716">
    <property type="entry name" value="BRCT_microcephalin_rpt1"/>
    <property type="match status" value="1"/>
</dbReference>
<evidence type="ECO:0000313" key="3">
    <source>
        <dbReference type="EMBL" id="KKK16008.1"/>
    </source>
</evidence>
<feature type="compositionally biased region" description="Low complexity" evidence="1">
    <location>
        <begin position="21"/>
        <end position="31"/>
    </location>
</feature>
<dbReference type="STRING" id="308745.A0A0F8U8W2"/>
<name>A0A0F8U8W2_9EURO</name>
<feature type="compositionally biased region" description="Acidic residues" evidence="1">
    <location>
        <begin position="580"/>
        <end position="597"/>
    </location>
</feature>
<feature type="compositionally biased region" description="Basic and acidic residues" evidence="1">
    <location>
        <begin position="647"/>
        <end position="668"/>
    </location>
</feature>
<feature type="compositionally biased region" description="Basic residues" evidence="1">
    <location>
        <begin position="260"/>
        <end position="271"/>
    </location>
</feature>
<feature type="compositionally biased region" description="Basic and acidic residues" evidence="1">
    <location>
        <begin position="606"/>
        <end position="626"/>
    </location>
</feature>
<feature type="compositionally biased region" description="Acidic residues" evidence="1">
    <location>
        <begin position="66"/>
        <end position="75"/>
    </location>
</feature>
<feature type="compositionally biased region" description="Polar residues" evidence="1">
    <location>
        <begin position="177"/>
        <end position="200"/>
    </location>
</feature>
<feature type="domain" description="BRCT" evidence="2">
    <location>
        <begin position="1156"/>
        <end position="1268"/>
    </location>
</feature>
<feature type="compositionally biased region" description="Acidic residues" evidence="1">
    <location>
        <begin position="216"/>
        <end position="225"/>
    </location>
</feature>
<dbReference type="OrthoDB" id="2384350at2759"/>
<feature type="region of interest" description="Disordered" evidence="1">
    <location>
        <begin position="1"/>
        <end position="692"/>
    </location>
</feature>
<feature type="compositionally biased region" description="Acidic residues" evidence="1">
    <location>
        <begin position="627"/>
        <end position="646"/>
    </location>
</feature>
<dbReference type="SUPFAM" id="SSF52113">
    <property type="entry name" value="BRCT domain"/>
    <property type="match status" value="1"/>
</dbReference>
<organism evidence="3 4">
    <name type="scientific">Aspergillus rambellii</name>
    <dbReference type="NCBI Taxonomy" id="308745"/>
    <lineage>
        <taxon>Eukaryota</taxon>
        <taxon>Fungi</taxon>
        <taxon>Dikarya</taxon>
        <taxon>Ascomycota</taxon>
        <taxon>Pezizomycotina</taxon>
        <taxon>Eurotiomycetes</taxon>
        <taxon>Eurotiomycetidae</taxon>
        <taxon>Eurotiales</taxon>
        <taxon>Aspergillaceae</taxon>
        <taxon>Aspergillus</taxon>
        <taxon>Aspergillus subgen. Nidulantes</taxon>
    </lineage>
</organism>
<accession>A0A0F8U8W2</accession>
<feature type="compositionally biased region" description="Polar residues" evidence="1">
    <location>
        <begin position="434"/>
        <end position="449"/>
    </location>
</feature>
<gene>
    <name evidence="3" type="ORF">ARAM_007147</name>
</gene>
<sequence>MARAAVIPQSPPKRATRGRAKGSTTTKATGKMVAKPAKTVSAADTGKRNARADLATTSEAMHSGTEEETDDELDMIDSRTKGKTSSSKAKSSTFPTTSRGRKGTATDRESEGENDEDELARLDVPKKKAGRPKTKREEMTKQETTASKPRGRPKGTTTKPASDADILRENTRRNARAQDTNDFSSSQQGPMEVFVTTNSMLRGLSKKKKVTFQDFSDSEEEEDITEPAPAAGRRKRAAAAKDQDGLGAKPVRKAAPTSTRGRKPAAGKKGAKPLSPKKATQVAKAISSYASSDEEEDELSGAKDQIKLVVHSPEKPAPASTGLGSPVRRINFTPSKLSTKLDENGEPNIAPPKTFDFSESVFMSSPARRPPPSPFHFTLRETPKRGGIAVGEDARPLSQPNFTPTQTSPLRTSPRKANLLGTPARGGLFCDSGAPSQPNFTPGQHSPLKSSPKKGISGASFSSQQPVQQSSTPFRSSLLLSPAKKVAAPFKSSLTRIQSPTPDKPPAHAEDEGDGQTPEETEQLPLRVQDLDDDVSRNICDGESSPEKESQPQPMEEDWEEEFVSESGQASKISDGDMSQSEEERNEEEQLDEDDEISLPASNAPAHEDRNTDREIDEAMERLEQEIREEDADMFSDDIGSEGESDYQEHDTTPSKSRYFETPKEAHSADGLWSDTEREQDCGAVSPTQGELGLEETQQYTYDAHRQSFVIGLEDVFTEKSPSPEYGVQVEHIPEVEDVTRDIDSLDANGDNMADSPHRLDDEEDILMDAYYDLGDDEPTLVTEMAANRFMSPPPVQPYEIEEPENTPFVNFLLTHWVPSLPCADEYRSSRVSGAGILPSSNPDPLKPVLAIPNHLEPSPDPSIVSDQEAEPQKESKSSSYPSKGPRFTLLAEQLSQWKASSPQKDEPRRSRRRGVFSLAGRPSEAESAAGHARNSEISQDLFSLPAQSIPAEEKDHEEELEIHEDHDEQAPMEEQNPEAENIHRQPMSEIPGDVIPPVPEWHQDEATENGLPTTASPDDVTQPTLESSEEEKENEEVRLPAPATPIKARKLEPQTFHTVSKVPLKPEGQISPLKMRRKRGRSLSITSPVRSSPRLHKPIFPPQDQHALQISPRKSARLRSDSVRQGQAKARTEPAAPMVQRAPSPSKTPRQKVPAAELCLRGAVVYVDVHTTEGEDASGIFVELLQQMGARCIKNWSWNPHSSLSPVDGVDPKESKVGITHVVFKDGGVRTLEKVRYAAGLVKCVGVGWVLDCERENKWLDETPYAVDSSIIPRGGAKRRKSMEPRALSNVNGTLVKTSMAGSSAHSRRSGAVENFMRGTTPASHDDVVTPERTRKDQASHNEGDEKYWQTPRTPAYGFNLDSIGMSPATPFYLSQRSKLVQQTCPPKETRQGLFSKVATDEEPSQKLKARLEAARRKSLAFKPAIGSRLID</sequence>